<dbReference type="AlphaFoldDB" id="A0A2S5A0T6"/>
<keyword evidence="3" id="KW-0378">Hydrolase</keyword>
<dbReference type="InterPro" id="IPR006680">
    <property type="entry name" value="Amidohydro-rel"/>
</dbReference>
<dbReference type="Pfam" id="PF04909">
    <property type="entry name" value="Amidohydro_2"/>
    <property type="match status" value="1"/>
</dbReference>
<gene>
    <name evidence="3" type="ORF">C3K47_13365</name>
</gene>
<dbReference type="PANTHER" id="PTHR43569:SF2">
    <property type="entry name" value="AMIDOHYDROLASE-RELATED DOMAIN-CONTAINING PROTEIN"/>
    <property type="match status" value="1"/>
</dbReference>
<keyword evidence="4" id="KW-1185">Reference proteome</keyword>
<proteinExistence type="inferred from homology"/>
<evidence type="ECO:0000313" key="4">
    <source>
        <dbReference type="Proteomes" id="UP000236893"/>
    </source>
</evidence>
<feature type="domain" description="Amidohydrolase-related" evidence="2">
    <location>
        <begin position="3"/>
        <end position="274"/>
    </location>
</feature>
<sequence length="278" mass="32485">MAIDAHVHFWKFDPVRDSWIDGTMQVIRRDFYPADLAPVFTENGISGCIAVQADQSEAETEFLLSLAHEHSFIKGIVGWIDFKHDNIAKRLAHYSSTKLIKGWRHIAQAEPSGFLINERFLNGLSLLKQYNYTYDILIQHKQLTDAIKLVDRLPEQAFIIDHCAKPNIKNNELEEWKKHLKVLAQNPNVYCKLSGLMTEAQWNNWTPEQVVKYIDAVFNTFDINRIVFASDWPVMLLAGNYPQWKKLIEKYMAQFNAEERDLVFSQNATRFYNLYKDR</sequence>
<dbReference type="Gene3D" id="3.20.20.140">
    <property type="entry name" value="Metal-dependent hydrolases"/>
    <property type="match status" value="1"/>
</dbReference>
<organism evidence="3 4">
    <name type="scientific">Solitalea longa</name>
    <dbReference type="NCBI Taxonomy" id="2079460"/>
    <lineage>
        <taxon>Bacteria</taxon>
        <taxon>Pseudomonadati</taxon>
        <taxon>Bacteroidota</taxon>
        <taxon>Sphingobacteriia</taxon>
        <taxon>Sphingobacteriales</taxon>
        <taxon>Sphingobacteriaceae</taxon>
        <taxon>Solitalea</taxon>
    </lineage>
</organism>
<dbReference type="SUPFAM" id="SSF51556">
    <property type="entry name" value="Metallo-dependent hydrolases"/>
    <property type="match status" value="1"/>
</dbReference>
<comment type="similarity">
    <text evidence="1">Belongs to the metallo-dependent hydrolases superfamily.</text>
</comment>
<comment type="caution">
    <text evidence="3">The sequence shown here is derived from an EMBL/GenBank/DDBJ whole genome shotgun (WGS) entry which is preliminary data.</text>
</comment>
<dbReference type="InterPro" id="IPR052350">
    <property type="entry name" value="Metallo-dep_Lactonases"/>
</dbReference>
<evidence type="ECO:0000313" key="3">
    <source>
        <dbReference type="EMBL" id="POY35743.1"/>
    </source>
</evidence>
<dbReference type="EMBL" id="PQVF01000009">
    <property type="protein sequence ID" value="POY35743.1"/>
    <property type="molecule type" value="Genomic_DNA"/>
</dbReference>
<protein>
    <submittedName>
        <fullName evidence="3">Amidohydrolase</fullName>
    </submittedName>
</protein>
<dbReference type="RefSeq" id="WP_103789656.1">
    <property type="nucleotide sequence ID" value="NZ_PQVF01000009.1"/>
</dbReference>
<dbReference type="Proteomes" id="UP000236893">
    <property type="component" value="Unassembled WGS sequence"/>
</dbReference>
<dbReference type="PANTHER" id="PTHR43569">
    <property type="entry name" value="AMIDOHYDROLASE"/>
    <property type="match status" value="1"/>
</dbReference>
<reference evidence="3 4" key="1">
    <citation type="submission" date="2018-01" db="EMBL/GenBank/DDBJ databases">
        <authorList>
            <person name="Gaut B.S."/>
            <person name="Morton B.R."/>
            <person name="Clegg M.T."/>
            <person name="Duvall M.R."/>
        </authorList>
    </citation>
    <scope>NUCLEOTIDE SEQUENCE [LARGE SCALE GENOMIC DNA]</scope>
    <source>
        <strain evidence="3 4">HR-AV</strain>
    </source>
</reference>
<evidence type="ECO:0000256" key="1">
    <source>
        <dbReference type="ARBA" id="ARBA00038310"/>
    </source>
</evidence>
<evidence type="ECO:0000259" key="2">
    <source>
        <dbReference type="Pfam" id="PF04909"/>
    </source>
</evidence>
<dbReference type="OrthoDB" id="5450317at2"/>
<dbReference type="GO" id="GO:0016787">
    <property type="term" value="F:hydrolase activity"/>
    <property type="evidence" value="ECO:0007669"/>
    <property type="project" value="UniProtKB-KW"/>
</dbReference>
<dbReference type="InterPro" id="IPR032466">
    <property type="entry name" value="Metal_Hydrolase"/>
</dbReference>
<accession>A0A2S5A0T6</accession>
<name>A0A2S5A0T6_9SPHI</name>